<evidence type="ECO:0000256" key="1">
    <source>
        <dbReference type="ARBA" id="ARBA00009998"/>
    </source>
</evidence>
<dbReference type="NCBIfam" id="NF002139">
    <property type="entry name" value="PRK00977.1-3"/>
    <property type="match status" value="1"/>
</dbReference>
<dbReference type="GO" id="GO:0008855">
    <property type="term" value="F:exodeoxyribonuclease VII activity"/>
    <property type="evidence" value="ECO:0007669"/>
    <property type="project" value="UniProtKB-UniRule"/>
</dbReference>
<dbReference type="PIRSF" id="PIRSF006488">
    <property type="entry name" value="Exonuc_VII_S"/>
    <property type="match status" value="1"/>
</dbReference>
<dbReference type="EMBL" id="CP127221">
    <property type="protein sequence ID" value="WIW94970.1"/>
    <property type="molecule type" value="Genomic_DNA"/>
</dbReference>
<evidence type="ECO:0000313" key="8">
    <source>
        <dbReference type="Proteomes" id="UP001231445"/>
    </source>
</evidence>
<keyword evidence="4 6" id="KW-0378">Hydrolase</keyword>
<dbReference type="KEGG" id="arue:QQX03_08305"/>
<dbReference type="NCBIfam" id="TIGR01280">
    <property type="entry name" value="xseB"/>
    <property type="match status" value="1"/>
</dbReference>
<evidence type="ECO:0000256" key="3">
    <source>
        <dbReference type="ARBA" id="ARBA00022722"/>
    </source>
</evidence>
<gene>
    <name evidence="6" type="primary">xseB</name>
    <name evidence="7" type="ORF">QQX03_08305</name>
</gene>
<evidence type="ECO:0000313" key="7">
    <source>
        <dbReference type="EMBL" id="WIW94970.1"/>
    </source>
</evidence>
<dbReference type="RefSeq" id="WP_285975286.1">
    <property type="nucleotide sequence ID" value="NZ_CP127221.1"/>
</dbReference>
<keyword evidence="2 6" id="KW-0963">Cytoplasm</keyword>
<evidence type="ECO:0000256" key="6">
    <source>
        <dbReference type="HAMAP-Rule" id="MF_00337"/>
    </source>
</evidence>
<dbReference type="GO" id="GO:0006308">
    <property type="term" value="P:DNA catabolic process"/>
    <property type="evidence" value="ECO:0007669"/>
    <property type="project" value="UniProtKB-UniRule"/>
</dbReference>
<dbReference type="HAMAP" id="MF_00337">
    <property type="entry name" value="Exonuc_7_S"/>
    <property type="match status" value="1"/>
</dbReference>
<comment type="subunit">
    <text evidence="6">Heterooligomer composed of large and small subunits.</text>
</comment>
<dbReference type="GO" id="GO:0009318">
    <property type="term" value="C:exodeoxyribonuclease VII complex"/>
    <property type="evidence" value="ECO:0007669"/>
    <property type="project" value="UniProtKB-UniRule"/>
</dbReference>
<organism evidence="7 8">
    <name type="scientific">Altererythrobacter rubellus</name>
    <dbReference type="NCBI Taxonomy" id="2173831"/>
    <lineage>
        <taxon>Bacteria</taxon>
        <taxon>Pseudomonadati</taxon>
        <taxon>Pseudomonadota</taxon>
        <taxon>Alphaproteobacteria</taxon>
        <taxon>Sphingomonadales</taxon>
        <taxon>Erythrobacteraceae</taxon>
        <taxon>Altererythrobacter</taxon>
    </lineage>
</organism>
<dbReference type="EC" id="3.1.11.6" evidence="6"/>
<dbReference type="InterPro" id="IPR003761">
    <property type="entry name" value="Exonuc_VII_S"/>
</dbReference>
<dbReference type="InterPro" id="IPR037004">
    <property type="entry name" value="Exonuc_VII_ssu_sf"/>
</dbReference>
<dbReference type="Gene3D" id="1.10.287.1040">
    <property type="entry name" value="Exonuclease VII, small subunit"/>
    <property type="match status" value="1"/>
</dbReference>
<dbReference type="Proteomes" id="UP001231445">
    <property type="component" value="Chromosome"/>
</dbReference>
<comment type="function">
    <text evidence="6">Bidirectionally degrades single-stranded DNA into large acid-insoluble oligonucleotides, which are then degraded further into small acid-soluble oligonucleotides.</text>
</comment>
<dbReference type="GO" id="GO:0005829">
    <property type="term" value="C:cytosol"/>
    <property type="evidence" value="ECO:0007669"/>
    <property type="project" value="TreeGrafter"/>
</dbReference>
<keyword evidence="5 6" id="KW-0269">Exonuclease</keyword>
<evidence type="ECO:0000256" key="4">
    <source>
        <dbReference type="ARBA" id="ARBA00022801"/>
    </source>
</evidence>
<dbReference type="SUPFAM" id="SSF116842">
    <property type="entry name" value="XseB-like"/>
    <property type="match status" value="1"/>
</dbReference>
<keyword evidence="3 6" id="KW-0540">Nuclease</keyword>
<keyword evidence="8" id="KW-1185">Reference proteome</keyword>
<dbReference type="PANTHER" id="PTHR34137:SF1">
    <property type="entry name" value="EXODEOXYRIBONUCLEASE 7 SMALL SUBUNIT"/>
    <property type="match status" value="1"/>
</dbReference>
<evidence type="ECO:0000256" key="2">
    <source>
        <dbReference type="ARBA" id="ARBA00022490"/>
    </source>
</evidence>
<reference evidence="7 8" key="1">
    <citation type="submission" date="2023-06" db="EMBL/GenBank/DDBJ databases">
        <title>Altererythrobacter rubellus NBRC 112769 genome.</title>
        <authorList>
            <person name="Zhang K."/>
        </authorList>
    </citation>
    <scope>NUCLEOTIDE SEQUENCE [LARGE SCALE GENOMIC DNA]</scope>
    <source>
        <strain evidence="7 8">NBRC 112769</strain>
    </source>
</reference>
<name>A0A9Y2B8F3_9SPHN</name>
<comment type="similarity">
    <text evidence="1 6">Belongs to the XseB family.</text>
</comment>
<dbReference type="Pfam" id="PF02609">
    <property type="entry name" value="Exonuc_VII_S"/>
    <property type="match status" value="1"/>
</dbReference>
<dbReference type="AlphaFoldDB" id="A0A9Y2B8F3"/>
<accession>A0A9Y2B8F3</accession>
<comment type="catalytic activity">
    <reaction evidence="6">
        <text>Exonucleolytic cleavage in either 5'- to 3'- or 3'- to 5'-direction to yield nucleoside 5'-phosphates.</text>
        <dbReference type="EC" id="3.1.11.6"/>
    </reaction>
</comment>
<dbReference type="PANTHER" id="PTHR34137">
    <property type="entry name" value="EXODEOXYRIBONUCLEASE 7 SMALL SUBUNIT"/>
    <property type="match status" value="1"/>
</dbReference>
<proteinExistence type="inferred from homology"/>
<protein>
    <recommendedName>
        <fullName evidence="6">Exodeoxyribonuclease 7 small subunit</fullName>
        <ecNumber evidence="6">3.1.11.6</ecNumber>
    </recommendedName>
    <alternativeName>
        <fullName evidence="6">Exodeoxyribonuclease VII small subunit</fullName>
        <shortName evidence="6">Exonuclease VII small subunit</shortName>
    </alternativeName>
</protein>
<comment type="subcellular location">
    <subcellularLocation>
        <location evidence="6">Cytoplasm</location>
    </subcellularLocation>
</comment>
<sequence>MSEKDFSQLSFEQALIALEEVVQQLESGSVPLDQSITLYERGEKLRKLCQARLDDAQARIEKIVTDANGAASSTVQFDTDG</sequence>
<evidence type="ECO:0000256" key="5">
    <source>
        <dbReference type="ARBA" id="ARBA00022839"/>
    </source>
</evidence>